<dbReference type="OrthoDB" id="6630065at2759"/>
<dbReference type="AlphaFoldDB" id="A0A8R1W0Q0"/>
<proteinExistence type="predicted"/>
<evidence type="ECO:0000256" key="1">
    <source>
        <dbReference type="SAM" id="SignalP"/>
    </source>
</evidence>
<protein>
    <submittedName>
        <fullName evidence="2">Uncharacterized protein</fullName>
    </submittedName>
</protein>
<reference evidence="3" key="1">
    <citation type="submission" date="2010-06" db="EMBL/GenBank/DDBJ databases">
        <authorList>
            <person name="Jiang H."/>
            <person name="Abraham K."/>
            <person name="Ali S."/>
            <person name="Alsbrooks S.L."/>
            <person name="Anim B.N."/>
            <person name="Anosike U.S."/>
            <person name="Attaway T."/>
            <person name="Bandaranaike D.P."/>
            <person name="Battles P.K."/>
            <person name="Bell S.N."/>
            <person name="Bell A.V."/>
            <person name="Beltran B."/>
            <person name="Bickham C."/>
            <person name="Bustamante Y."/>
            <person name="Caleb T."/>
            <person name="Canada A."/>
            <person name="Cardenas V."/>
            <person name="Carter K."/>
            <person name="Chacko J."/>
            <person name="Chandrabose M.N."/>
            <person name="Chavez D."/>
            <person name="Chavez A."/>
            <person name="Chen L."/>
            <person name="Chu H.-S."/>
            <person name="Claassen K.J."/>
            <person name="Cockrell R."/>
            <person name="Collins M."/>
            <person name="Cooper J.A."/>
            <person name="Cree A."/>
            <person name="Curry S.M."/>
            <person name="Da Y."/>
            <person name="Dao M.D."/>
            <person name="Das B."/>
            <person name="Davila M.-L."/>
            <person name="Davy-Carroll L."/>
            <person name="Denson S."/>
            <person name="Dinh H."/>
            <person name="Ebong V.E."/>
            <person name="Edwards J.R."/>
            <person name="Egan A."/>
            <person name="El-Daye J."/>
            <person name="Escobedo L."/>
            <person name="Fernandez S."/>
            <person name="Fernando P.R."/>
            <person name="Flagg N."/>
            <person name="Forbes L.D."/>
            <person name="Fowler R.G."/>
            <person name="Fu Q."/>
            <person name="Gabisi R.A."/>
            <person name="Ganer J."/>
            <person name="Garbino Pronczuk A."/>
            <person name="Garcia R.M."/>
            <person name="Garner T."/>
            <person name="Garrett T.E."/>
            <person name="Gonzalez D.A."/>
            <person name="Hamid H."/>
            <person name="Hawkins E.S."/>
            <person name="Hirani K."/>
            <person name="Hogues M.E."/>
            <person name="Hollins B."/>
            <person name="Hsiao C.-H."/>
            <person name="Jabil R."/>
            <person name="James M.L."/>
            <person name="Jhangiani S.N."/>
            <person name="Johnson B."/>
            <person name="Johnson Q."/>
            <person name="Joshi V."/>
            <person name="Kalu J.B."/>
            <person name="Kam C."/>
            <person name="Kashfia A."/>
            <person name="Keebler J."/>
            <person name="Kisamo H."/>
            <person name="Kovar C.L."/>
            <person name="Lago L.A."/>
            <person name="Lai C.-Y."/>
            <person name="Laidlaw J."/>
            <person name="Lara F."/>
            <person name="Le T.-K."/>
            <person name="Lee S.L."/>
            <person name="Legall F.H."/>
            <person name="Lemon S.J."/>
            <person name="Lewis L.R."/>
            <person name="Li B."/>
            <person name="Liu Y."/>
            <person name="Liu Y.-S."/>
            <person name="Lopez J."/>
            <person name="Lozado R.J."/>
            <person name="Lu J."/>
            <person name="Madu R.C."/>
            <person name="Maheshwari M."/>
            <person name="Maheshwari R."/>
            <person name="Malloy K."/>
            <person name="Martinez E."/>
            <person name="Mathew T."/>
            <person name="Mercado I.C."/>
            <person name="Mercado C."/>
            <person name="Meyer B."/>
            <person name="Montgomery K."/>
            <person name="Morgan M.B."/>
            <person name="Munidasa M."/>
            <person name="Nazareth L.V."/>
            <person name="Nelson J."/>
            <person name="Ng B.M."/>
            <person name="Nguyen N.B."/>
            <person name="Nguyen P.Q."/>
            <person name="Nguyen T."/>
            <person name="Obregon M."/>
            <person name="Okwuonu G.O."/>
            <person name="Onwere C.G."/>
            <person name="Orozco G."/>
            <person name="Parra A."/>
            <person name="Patel S."/>
            <person name="Patil S."/>
            <person name="Perez A."/>
            <person name="Perez Y."/>
            <person name="Pham C."/>
            <person name="Primus E.L."/>
            <person name="Pu L.-L."/>
            <person name="Puazo M."/>
            <person name="Qin X."/>
            <person name="Quiroz J.B."/>
            <person name="Reese J."/>
            <person name="Richards S."/>
            <person name="Rives C.M."/>
            <person name="Robberts R."/>
            <person name="Ruiz S.J."/>
            <person name="Ruiz M.J."/>
            <person name="Santibanez J."/>
            <person name="Schneider B.W."/>
            <person name="Sisson I."/>
            <person name="Smith M."/>
            <person name="Sodergren E."/>
            <person name="Song X.-Z."/>
            <person name="Song B.B."/>
            <person name="Summersgill H."/>
            <person name="Thelus R."/>
            <person name="Thornton R.D."/>
            <person name="Trejos Z.Y."/>
            <person name="Usmani K."/>
            <person name="Vattathil S."/>
            <person name="Villasana D."/>
            <person name="Walker D.L."/>
            <person name="Wang S."/>
            <person name="Wang K."/>
            <person name="White C.S."/>
            <person name="Williams A.C."/>
            <person name="Williamson J."/>
            <person name="Wilson K."/>
            <person name="Woghiren I.O."/>
            <person name="Woodworth J.R."/>
            <person name="Worley K.C."/>
            <person name="Wright R.A."/>
            <person name="Wu W."/>
            <person name="Young L."/>
            <person name="Zhang L."/>
            <person name="Zhang J."/>
            <person name="Zhu Y."/>
            <person name="Muzny D.M."/>
            <person name="Weinstock G."/>
            <person name="Gibbs R.A."/>
        </authorList>
    </citation>
    <scope>NUCLEOTIDE SEQUENCE [LARGE SCALE GENOMIC DNA]</scope>
    <source>
        <strain evidence="3">LSR1</strain>
    </source>
</reference>
<dbReference type="OMA" id="NYDNYTQ"/>
<dbReference type="EnsemblMetazoa" id="XM_001947450.5">
    <property type="protein sequence ID" value="XP_001947485.1"/>
    <property type="gene ID" value="LOC100162609"/>
</dbReference>
<reference evidence="2" key="2">
    <citation type="submission" date="2022-06" db="UniProtKB">
        <authorList>
            <consortium name="EnsemblMetazoa"/>
        </authorList>
    </citation>
    <scope>IDENTIFICATION</scope>
</reference>
<keyword evidence="3" id="KW-1185">Reference proteome</keyword>
<feature type="signal peptide" evidence="1">
    <location>
        <begin position="1"/>
        <end position="18"/>
    </location>
</feature>
<keyword evidence="1" id="KW-0732">Signal</keyword>
<accession>A0A8R1W0Q0</accession>
<evidence type="ECO:0000313" key="2">
    <source>
        <dbReference type="EnsemblMetazoa" id="XP_001947485.1"/>
    </source>
</evidence>
<organism evidence="2 3">
    <name type="scientific">Acyrthosiphon pisum</name>
    <name type="common">Pea aphid</name>
    <dbReference type="NCBI Taxonomy" id="7029"/>
    <lineage>
        <taxon>Eukaryota</taxon>
        <taxon>Metazoa</taxon>
        <taxon>Ecdysozoa</taxon>
        <taxon>Arthropoda</taxon>
        <taxon>Hexapoda</taxon>
        <taxon>Insecta</taxon>
        <taxon>Pterygota</taxon>
        <taxon>Neoptera</taxon>
        <taxon>Paraneoptera</taxon>
        <taxon>Hemiptera</taxon>
        <taxon>Sternorrhyncha</taxon>
        <taxon>Aphidomorpha</taxon>
        <taxon>Aphidoidea</taxon>
        <taxon>Aphididae</taxon>
        <taxon>Macrosiphini</taxon>
        <taxon>Acyrthosiphon</taxon>
    </lineage>
</organism>
<feature type="chain" id="PRO_5035713946" evidence="1">
    <location>
        <begin position="19"/>
        <end position="229"/>
    </location>
</feature>
<evidence type="ECO:0000313" key="3">
    <source>
        <dbReference type="Proteomes" id="UP000007819"/>
    </source>
</evidence>
<name>A0A8R1W0Q0_ACYPI</name>
<dbReference type="RefSeq" id="XP_001947485.1">
    <property type="nucleotide sequence ID" value="XM_001947450.5"/>
</dbReference>
<dbReference type="GeneID" id="100162609"/>
<dbReference type="Proteomes" id="UP000007819">
    <property type="component" value="Chromosome A3"/>
</dbReference>
<sequence length="229" mass="26492">MNSSFYVALALLIAVVIADDSRSKKEAIYNPYGQITDANKYLATAGYNNYNNYQHLPYNNNYQQAAYSAYNQQYYQQQPYQRVGGYPYNGDIATGYNHQQHYNQYNNYPYSGYQQYSGFQQYPYNSNQQYPYNSNQQQYPYNSNQQQYPYGYQNAYGHQQNPFGYNNAYNFNQLVRQAPAYPSSGAQAISPPVPHPFYHVPGTYYPTTTEINKPPAAAPVTVDPKKTYK</sequence>
<dbReference type="KEGG" id="api:100162609"/>